<evidence type="ECO:0000256" key="1">
    <source>
        <dbReference type="SAM" id="Phobius"/>
    </source>
</evidence>
<sequence>MTIEYFAEDQNLVFLPALTALLVATVLICLPIVFAPRLRRGSRTRLRGVGVVAGVLAAVALVAAGWQAGIGVRTLQAERASVADQLEQTYGLGLTSGEVGELVNGGEPQRVLPGLAERLDLRRPQEKHSFKLRLESGDEYGLTFGGEPVPRA</sequence>
<gene>
    <name evidence="2" type="ORF">ACFSBI_01425</name>
</gene>
<dbReference type="RefSeq" id="WP_377931404.1">
    <property type="nucleotide sequence ID" value="NZ_JBHUEA010000002.1"/>
</dbReference>
<comment type="caution">
    <text evidence="2">The sequence shown here is derived from an EMBL/GenBank/DDBJ whole genome shotgun (WGS) entry which is preliminary data.</text>
</comment>
<reference evidence="3" key="1">
    <citation type="journal article" date="2019" name="Int. J. Syst. Evol. Microbiol.">
        <title>The Global Catalogue of Microorganisms (GCM) 10K type strain sequencing project: providing services to taxonomists for standard genome sequencing and annotation.</title>
        <authorList>
            <consortium name="The Broad Institute Genomics Platform"/>
            <consortium name="The Broad Institute Genome Sequencing Center for Infectious Disease"/>
            <person name="Wu L."/>
            <person name="Ma J."/>
        </authorList>
    </citation>
    <scope>NUCLEOTIDE SEQUENCE [LARGE SCALE GENOMIC DNA]</scope>
    <source>
        <strain evidence="3">CGMCC 1.12471</strain>
    </source>
</reference>
<feature type="transmembrane region" description="Helical" evidence="1">
    <location>
        <begin position="12"/>
        <end position="34"/>
    </location>
</feature>
<proteinExistence type="predicted"/>
<protein>
    <recommendedName>
        <fullName evidence="4">DUF4190 domain-containing protein</fullName>
    </recommendedName>
</protein>
<dbReference type="Proteomes" id="UP001597347">
    <property type="component" value="Unassembled WGS sequence"/>
</dbReference>
<keyword evidence="1" id="KW-0472">Membrane</keyword>
<evidence type="ECO:0000313" key="3">
    <source>
        <dbReference type="Proteomes" id="UP001597347"/>
    </source>
</evidence>
<keyword evidence="1" id="KW-1133">Transmembrane helix</keyword>
<keyword evidence="3" id="KW-1185">Reference proteome</keyword>
<accession>A0ABW4LA99</accession>
<organism evidence="2 3">
    <name type="scientific">Amnibacterium endophyticum</name>
    <dbReference type="NCBI Taxonomy" id="2109337"/>
    <lineage>
        <taxon>Bacteria</taxon>
        <taxon>Bacillati</taxon>
        <taxon>Actinomycetota</taxon>
        <taxon>Actinomycetes</taxon>
        <taxon>Micrococcales</taxon>
        <taxon>Microbacteriaceae</taxon>
        <taxon>Amnibacterium</taxon>
    </lineage>
</organism>
<evidence type="ECO:0000313" key="2">
    <source>
        <dbReference type="EMBL" id="MFD1720197.1"/>
    </source>
</evidence>
<dbReference type="EMBL" id="JBHUEA010000002">
    <property type="protein sequence ID" value="MFD1720197.1"/>
    <property type="molecule type" value="Genomic_DNA"/>
</dbReference>
<name>A0ABW4LA99_9MICO</name>
<evidence type="ECO:0008006" key="4">
    <source>
        <dbReference type="Google" id="ProtNLM"/>
    </source>
</evidence>
<keyword evidence="1" id="KW-0812">Transmembrane</keyword>
<feature type="transmembrane region" description="Helical" evidence="1">
    <location>
        <begin position="46"/>
        <end position="66"/>
    </location>
</feature>